<evidence type="ECO:0000313" key="2">
    <source>
        <dbReference type="Proteomes" id="UP001177021"/>
    </source>
</evidence>
<organism evidence="1 2">
    <name type="scientific">Trifolium pratense</name>
    <name type="common">Red clover</name>
    <dbReference type="NCBI Taxonomy" id="57577"/>
    <lineage>
        <taxon>Eukaryota</taxon>
        <taxon>Viridiplantae</taxon>
        <taxon>Streptophyta</taxon>
        <taxon>Embryophyta</taxon>
        <taxon>Tracheophyta</taxon>
        <taxon>Spermatophyta</taxon>
        <taxon>Magnoliopsida</taxon>
        <taxon>eudicotyledons</taxon>
        <taxon>Gunneridae</taxon>
        <taxon>Pentapetalae</taxon>
        <taxon>rosids</taxon>
        <taxon>fabids</taxon>
        <taxon>Fabales</taxon>
        <taxon>Fabaceae</taxon>
        <taxon>Papilionoideae</taxon>
        <taxon>50 kb inversion clade</taxon>
        <taxon>NPAAA clade</taxon>
        <taxon>Hologalegina</taxon>
        <taxon>IRL clade</taxon>
        <taxon>Trifolieae</taxon>
        <taxon>Trifolium</taxon>
    </lineage>
</organism>
<comment type="caution">
    <text evidence="1">The sequence shown here is derived from an EMBL/GenBank/DDBJ whole genome shotgun (WGS) entry which is preliminary data.</text>
</comment>
<sequence length="73" mass="8475">MYQEISITLMNMVIICKRYDTQCCKNWIELAGLISSAVNRAKHQFGRTTNSELVSEIEQNNRLNQCEPQKLIL</sequence>
<proteinExistence type="predicted"/>
<gene>
    <name evidence="1" type="ORF">MILVUS5_LOCUS7730</name>
</gene>
<protein>
    <submittedName>
        <fullName evidence="1">Uncharacterized protein</fullName>
    </submittedName>
</protein>
<reference evidence="1" key="1">
    <citation type="submission" date="2023-10" db="EMBL/GenBank/DDBJ databases">
        <authorList>
            <person name="Rodriguez Cubillos JULIANA M."/>
            <person name="De Vega J."/>
        </authorList>
    </citation>
    <scope>NUCLEOTIDE SEQUENCE</scope>
</reference>
<dbReference type="Proteomes" id="UP001177021">
    <property type="component" value="Unassembled WGS sequence"/>
</dbReference>
<name>A0ACB0IZ57_TRIPR</name>
<evidence type="ECO:0000313" key="1">
    <source>
        <dbReference type="EMBL" id="CAJ2637365.1"/>
    </source>
</evidence>
<dbReference type="EMBL" id="CASHSV030000013">
    <property type="protein sequence ID" value="CAJ2637365.1"/>
    <property type="molecule type" value="Genomic_DNA"/>
</dbReference>
<accession>A0ACB0IZ57</accession>
<keyword evidence="2" id="KW-1185">Reference proteome</keyword>